<gene>
    <name evidence="2" type="ORF">R82641_BJNNKPBH_00522</name>
</gene>
<evidence type="ECO:0000256" key="1">
    <source>
        <dbReference type="SAM" id="Phobius"/>
    </source>
</evidence>
<proteinExistence type="predicted"/>
<protein>
    <submittedName>
        <fullName evidence="2">Uncharacterized membrane protein</fullName>
    </submittedName>
</protein>
<comment type="caution">
    <text evidence="2">The sequence shown here is derived from an EMBL/GenBank/DDBJ whole genome shotgun (WGS) entry which is preliminary data.</text>
</comment>
<feature type="transmembrane region" description="Helical" evidence="1">
    <location>
        <begin position="91"/>
        <end position="114"/>
    </location>
</feature>
<dbReference type="InterPro" id="IPR010406">
    <property type="entry name" value="DUF1003"/>
</dbReference>
<dbReference type="PANTHER" id="PTHR41386">
    <property type="entry name" value="INTEGRAL MEMBRANE PROTEIN-RELATED"/>
    <property type="match status" value="1"/>
</dbReference>
<feature type="transmembrane region" description="Helical" evidence="1">
    <location>
        <begin position="56"/>
        <end position="79"/>
    </location>
</feature>
<dbReference type="PANTHER" id="PTHR41386:SF1">
    <property type="entry name" value="MEMBRANE PROTEIN"/>
    <property type="match status" value="1"/>
</dbReference>
<keyword evidence="1" id="KW-1133">Transmembrane helix</keyword>
<dbReference type="Proteomes" id="UP001314200">
    <property type="component" value="Unassembled WGS sequence"/>
</dbReference>
<organism evidence="2 3">
    <name type="scientific">Fructobacillus cardui</name>
    <dbReference type="NCBI Taxonomy" id="2893170"/>
    <lineage>
        <taxon>Bacteria</taxon>
        <taxon>Bacillati</taxon>
        <taxon>Bacillota</taxon>
        <taxon>Bacilli</taxon>
        <taxon>Lactobacillales</taxon>
        <taxon>Lactobacillaceae</taxon>
        <taxon>Fructobacillus</taxon>
    </lineage>
</organism>
<evidence type="ECO:0000313" key="2">
    <source>
        <dbReference type="EMBL" id="CAK1235826.1"/>
    </source>
</evidence>
<keyword evidence="1" id="KW-0812">Transmembrane</keyword>
<dbReference type="EMBL" id="CAUZLY010000004">
    <property type="protein sequence ID" value="CAK1235826.1"/>
    <property type="molecule type" value="Genomic_DNA"/>
</dbReference>
<accession>A0ABM9MRZ5</accession>
<keyword evidence="1" id="KW-0472">Membrane</keyword>
<name>A0ABM9MRZ5_9LACO</name>
<sequence>MNKDKLDKIIKEDHKHTNRLDKRMGKMMNDHSYDIVDVDKQVQQSMTFGQKVADRVAKFGGSWTFLIGFIVVLVSWITINSLHLFGANFDPFPFILLNLFLSMVSALQAPLIMMSQNRASDYDRMNSKNDYHINLKSEEEIRILHSKLDHIIHEDQPNNLEIQKMQMKLLNEISKQLSSLQAK</sequence>
<dbReference type="Pfam" id="PF06210">
    <property type="entry name" value="DUF1003"/>
    <property type="match status" value="1"/>
</dbReference>
<dbReference type="RefSeq" id="WP_338347823.1">
    <property type="nucleotide sequence ID" value="NZ_CAUZLY010000004.1"/>
</dbReference>
<reference evidence="2 3" key="1">
    <citation type="submission" date="2023-10" db="EMBL/GenBank/DDBJ databases">
        <authorList>
            <person name="Botero Cardona J."/>
        </authorList>
    </citation>
    <scope>NUCLEOTIDE SEQUENCE [LARGE SCALE GENOMIC DNA]</scope>
    <source>
        <strain evidence="2 3">R-82641</strain>
    </source>
</reference>
<evidence type="ECO:0000313" key="3">
    <source>
        <dbReference type="Proteomes" id="UP001314200"/>
    </source>
</evidence>
<keyword evidence="3" id="KW-1185">Reference proteome</keyword>